<name>A0AAV0RQR1_9ROSI</name>
<dbReference type="PANTHER" id="PTHR31286:SF99">
    <property type="entry name" value="DUF4283 DOMAIN-CONTAINING PROTEIN"/>
    <property type="match status" value="1"/>
</dbReference>
<sequence>MRWHKGFNPWTTEVKSTMVWVQLPDLPIEFINKEAVMRIGALMGRPVKVDRATEEGARGNFARVCVEVDLTKPLLPKYKVEGIKYLIQY</sequence>
<gene>
    <name evidence="1" type="ORF">LITE_LOCUS49451</name>
</gene>
<dbReference type="PANTHER" id="PTHR31286">
    <property type="entry name" value="GLYCINE-RICH CELL WALL STRUCTURAL PROTEIN 1.8-LIKE"/>
    <property type="match status" value="1"/>
</dbReference>
<evidence type="ECO:0000313" key="2">
    <source>
        <dbReference type="Proteomes" id="UP001154282"/>
    </source>
</evidence>
<evidence type="ECO:0008006" key="3">
    <source>
        <dbReference type="Google" id="ProtNLM"/>
    </source>
</evidence>
<dbReference type="InterPro" id="IPR040256">
    <property type="entry name" value="At4g02000-like"/>
</dbReference>
<accession>A0AAV0RQR1</accession>
<organism evidence="1 2">
    <name type="scientific">Linum tenue</name>
    <dbReference type="NCBI Taxonomy" id="586396"/>
    <lineage>
        <taxon>Eukaryota</taxon>
        <taxon>Viridiplantae</taxon>
        <taxon>Streptophyta</taxon>
        <taxon>Embryophyta</taxon>
        <taxon>Tracheophyta</taxon>
        <taxon>Spermatophyta</taxon>
        <taxon>Magnoliopsida</taxon>
        <taxon>eudicotyledons</taxon>
        <taxon>Gunneridae</taxon>
        <taxon>Pentapetalae</taxon>
        <taxon>rosids</taxon>
        <taxon>fabids</taxon>
        <taxon>Malpighiales</taxon>
        <taxon>Linaceae</taxon>
        <taxon>Linum</taxon>
    </lineage>
</organism>
<dbReference type="EMBL" id="CAMGYJ010000011">
    <property type="protein sequence ID" value="CAI0559928.1"/>
    <property type="molecule type" value="Genomic_DNA"/>
</dbReference>
<protein>
    <recommendedName>
        <fullName evidence="3">DUF4283 domain-containing protein</fullName>
    </recommendedName>
</protein>
<keyword evidence="2" id="KW-1185">Reference proteome</keyword>
<dbReference type="Proteomes" id="UP001154282">
    <property type="component" value="Unassembled WGS sequence"/>
</dbReference>
<comment type="caution">
    <text evidence="1">The sequence shown here is derived from an EMBL/GenBank/DDBJ whole genome shotgun (WGS) entry which is preliminary data.</text>
</comment>
<proteinExistence type="predicted"/>
<evidence type="ECO:0000313" key="1">
    <source>
        <dbReference type="EMBL" id="CAI0559928.1"/>
    </source>
</evidence>
<reference evidence="1" key="1">
    <citation type="submission" date="2022-08" db="EMBL/GenBank/DDBJ databases">
        <authorList>
            <person name="Gutierrez-Valencia J."/>
        </authorList>
    </citation>
    <scope>NUCLEOTIDE SEQUENCE</scope>
</reference>
<dbReference type="AlphaFoldDB" id="A0AAV0RQR1"/>